<keyword evidence="1" id="KW-1133">Transmembrane helix</keyword>
<feature type="transmembrane region" description="Helical" evidence="1">
    <location>
        <begin position="68"/>
        <end position="88"/>
    </location>
</feature>
<dbReference type="EMBL" id="JAGINW010000001">
    <property type="protein sequence ID" value="MBP2323330.1"/>
    <property type="molecule type" value="Genomic_DNA"/>
</dbReference>
<comment type="caution">
    <text evidence="2">The sequence shown here is derived from an EMBL/GenBank/DDBJ whole genome shotgun (WGS) entry which is preliminary data.</text>
</comment>
<name>A0ABS4TH24_9PSEU</name>
<dbReference type="Proteomes" id="UP001519332">
    <property type="component" value="Unassembled WGS sequence"/>
</dbReference>
<sequence length="92" mass="9498">MCLTRGPSGMMCTLPKGHTGDHIAESGKRGNIKDAFREGVPSASEETDQEHASTGGGGTVVVKGGCPLVVLPVVGGVTVVVLCLIKTLRRIR</sequence>
<reference evidence="2 3" key="1">
    <citation type="submission" date="2021-03" db="EMBL/GenBank/DDBJ databases">
        <title>Sequencing the genomes of 1000 actinobacteria strains.</title>
        <authorList>
            <person name="Klenk H.-P."/>
        </authorList>
    </citation>
    <scope>NUCLEOTIDE SEQUENCE [LARGE SCALE GENOMIC DNA]</scope>
    <source>
        <strain evidence="2 3">DSM 46670</strain>
    </source>
</reference>
<evidence type="ECO:0000256" key="1">
    <source>
        <dbReference type="SAM" id="Phobius"/>
    </source>
</evidence>
<accession>A0ABS4TH24</accession>
<keyword evidence="3" id="KW-1185">Reference proteome</keyword>
<dbReference type="RefSeq" id="WP_209639559.1">
    <property type="nucleotide sequence ID" value="NZ_JAGINW010000001.1"/>
</dbReference>
<proteinExistence type="predicted"/>
<keyword evidence="1" id="KW-0812">Transmembrane</keyword>
<organism evidence="2 3">
    <name type="scientific">Kibdelosporangium banguiense</name>
    <dbReference type="NCBI Taxonomy" id="1365924"/>
    <lineage>
        <taxon>Bacteria</taxon>
        <taxon>Bacillati</taxon>
        <taxon>Actinomycetota</taxon>
        <taxon>Actinomycetes</taxon>
        <taxon>Pseudonocardiales</taxon>
        <taxon>Pseudonocardiaceae</taxon>
        <taxon>Kibdelosporangium</taxon>
    </lineage>
</organism>
<gene>
    <name evidence="2" type="ORF">JOF56_003715</name>
</gene>
<protein>
    <submittedName>
        <fullName evidence="2">Uncharacterized protein</fullName>
    </submittedName>
</protein>
<evidence type="ECO:0000313" key="3">
    <source>
        <dbReference type="Proteomes" id="UP001519332"/>
    </source>
</evidence>
<keyword evidence="1" id="KW-0472">Membrane</keyword>
<evidence type="ECO:0000313" key="2">
    <source>
        <dbReference type="EMBL" id="MBP2323330.1"/>
    </source>
</evidence>